<dbReference type="SUPFAM" id="SSF53850">
    <property type="entry name" value="Periplasmic binding protein-like II"/>
    <property type="match status" value="1"/>
</dbReference>
<proteinExistence type="inferred from homology"/>
<evidence type="ECO:0000313" key="6">
    <source>
        <dbReference type="EMBL" id="SHG97996.1"/>
    </source>
</evidence>
<dbReference type="Gene3D" id="3.10.105.10">
    <property type="entry name" value="Dipeptide-binding Protein, Domain 3"/>
    <property type="match status" value="1"/>
</dbReference>
<feature type="compositionally biased region" description="Basic and acidic residues" evidence="4">
    <location>
        <begin position="378"/>
        <end position="406"/>
    </location>
</feature>
<gene>
    <name evidence="6" type="ORF">SAMN04488530_11334</name>
</gene>
<dbReference type="GO" id="GO:1904680">
    <property type="term" value="F:peptide transmembrane transporter activity"/>
    <property type="evidence" value="ECO:0007669"/>
    <property type="project" value="TreeGrafter"/>
</dbReference>
<dbReference type="OrthoDB" id="9772924at2"/>
<feature type="domain" description="Solute-binding protein family 5" evidence="5">
    <location>
        <begin position="81"/>
        <end position="491"/>
    </location>
</feature>
<dbReference type="Pfam" id="PF00496">
    <property type="entry name" value="SBP_bac_5"/>
    <property type="match status" value="1"/>
</dbReference>
<keyword evidence="7" id="KW-1185">Reference proteome</keyword>
<evidence type="ECO:0000256" key="4">
    <source>
        <dbReference type="SAM" id="MobiDB-lite"/>
    </source>
</evidence>
<feature type="compositionally biased region" description="Low complexity" evidence="4">
    <location>
        <begin position="368"/>
        <end position="377"/>
    </location>
</feature>
<keyword evidence="2" id="KW-0813">Transport</keyword>
<dbReference type="PANTHER" id="PTHR30290:SF9">
    <property type="entry name" value="OLIGOPEPTIDE-BINDING PROTEIN APPA"/>
    <property type="match status" value="1"/>
</dbReference>
<name>A0A1M5P870_9FIRM</name>
<dbReference type="AlphaFoldDB" id="A0A1M5P870"/>
<protein>
    <submittedName>
        <fullName evidence="6">ABC-type transport system, substrate-binding protein</fullName>
    </submittedName>
</protein>
<dbReference type="InterPro" id="IPR030678">
    <property type="entry name" value="Peptide/Ni-bd"/>
</dbReference>
<dbReference type="PANTHER" id="PTHR30290">
    <property type="entry name" value="PERIPLASMIC BINDING COMPONENT OF ABC TRANSPORTER"/>
    <property type="match status" value="1"/>
</dbReference>
<evidence type="ECO:0000259" key="5">
    <source>
        <dbReference type="Pfam" id="PF00496"/>
    </source>
</evidence>
<dbReference type="Proteomes" id="UP000243255">
    <property type="component" value="Unassembled WGS sequence"/>
</dbReference>
<dbReference type="GO" id="GO:0015833">
    <property type="term" value="P:peptide transport"/>
    <property type="evidence" value="ECO:0007669"/>
    <property type="project" value="TreeGrafter"/>
</dbReference>
<dbReference type="STRING" id="1121321.SAMN04488530_11334"/>
<dbReference type="GO" id="GO:0042597">
    <property type="term" value="C:periplasmic space"/>
    <property type="evidence" value="ECO:0007669"/>
    <property type="project" value="UniProtKB-ARBA"/>
</dbReference>
<evidence type="ECO:0000256" key="2">
    <source>
        <dbReference type="ARBA" id="ARBA00022448"/>
    </source>
</evidence>
<dbReference type="RefSeq" id="WP_073125868.1">
    <property type="nucleotide sequence ID" value="NZ_BAABCH010000098.1"/>
</dbReference>
<dbReference type="InterPro" id="IPR039424">
    <property type="entry name" value="SBP_5"/>
</dbReference>
<dbReference type="InterPro" id="IPR000914">
    <property type="entry name" value="SBP_5_dom"/>
</dbReference>
<sequence length="569" mass="64609">MKRIKVLSIILTIAIMVVGCNPNGGKDTSNKESKSAINSEYINLTMVKPKTINPITNKDKSVSYITNLIYDGLFTIDENYNVVPQLVDQYTLLQGGRGIRIKLKDAKWHDEGKVTSDDVRFTVDFIKKTGDSPYNKLVENIASVDTTSSDELTINFKNAYAFSIEKLIFPIVSQDKIGKSDKKDIDNNNNNLIGNGPYKVEKYQEREGITLVANKEYYDELPEDIRNIKVSIVPDYDAQISMVMSLDSDMTNISLGDLSKFQEKEFNITNYEGRDFEYIMLNYNNKFFNNLDFRKAIAHAINRENIIQEGYMGDATLVNFPLNSKSKYYNKDIKSLAYDKEKAISYLEKVDLADNVKIQNENTKTKNTKNIKNTKNTENTKNKDQNNKKSLKKNDPNLKREADSKLQTKKEIKDLNLKIIVNKDNGERVKTANIISDNLKAIGIKSTIEQLTPEEIQSALAGNDYDLALLGWELSITPDPVEIIQSSGYSDEKLNNYISSLLNSTSQEQTKSVYKALQKHVVDNVAFISLGIRDEYIVNNRRIEGELSPNSFDVYEGISNISIKEYNTN</sequence>
<evidence type="ECO:0000256" key="1">
    <source>
        <dbReference type="ARBA" id="ARBA00005695"/>
    </source>
</evidence>
<keyword evidence="3" id="KW-0732">Signal</keyword>
<organism evidence="6 7">
    <name type="scientific">Asaccharospora irregularis DSM 2635</name>
    <dbReference type="NCBI Taxonomy" id="1121321"/>
    <lineage>
        <taxon>Bacteria</taxon>
        <taxon>Bacillati</taxon>
        <taxon>Bacillota</taxon>
        <taxon>Clostridia</taxon>
        <taxon>Peptostreptococcales</taxon>
        <taxon>Peptostreptococcaceae</taxon>
        <taxon>Asaccharospora</taxon>
    </lineage>
</organism>
<dbReference type="GO" id="GO:0043190">
    <property type="term" value="C:ATP-binding cassette (ABC) transporter complex"/>
    <property type="evidence" value="ECO:0007669"/>
    <property type="project" value="InterPro"/>
</dbReference>
<evidence type="ECO:0000313" key="7">
    <source>
        <dbReference type="Proteomes" id="UP000243255"/>
    </source>
</evidence>
<dbReference type="PIRSF" id="PIRSF002741">
    <property type="entry name" value="MppA"/>
    <property type="match status" value="1"/>
</dbReference>
<evidence type="ECO:0000256" key="3">
    <source>
        <dbReference type="ARBA" id="ARBA00022729"/>
    </source>
</evidence>
<dbReference type="EMBL" id="FQWX01000013">
    <property type="protein sequence ID" value="SHG97996.1"/>
    <property type="molecule type" value="Genomic_DNA"/>
</dbReference>
<dbReference type="Gene3D" id="3.40.190.10">
    <property type="entry name" value="Periplasmic binding protein-like II"/>
    <property type="match status" value="1"/>
</dbReference>
<accession>A0A1M5P870</accession>
<reference evidence="7" key="1">
    <citation type="submission" date="2016-11" db="EMBL/GenBank/DDBJ databases">
        <authorList>
            <person name="Varghese N."/>
            <person name="Submissions S."/>
        </authorList>
    </citation>
    <scope>NUCLEOTIDE SEQUENCE [LARGE SCALE GENOMIC DNA]</scope>
    <source>
        <strain evidence="7">DSM 2635</strain>
    </source>
</reference>
<feature type="region of interest" description="Disordered" evidence="4">
    <location>
        <begin position="361"/>
        <end position="406"/>
    </location>
</feature>
<dbReference type="PROSITE" id="PS51257">
    <property type="entry name" value="PROKAR_LIPOPROTEIN"/>
    <property type="match status" value="1"/>
</dbReference>
<comment type="similarity">
    <text evidence="1">Belongs to the bacterial solute-binding protein 5 family.</text>
</comment>